<keyword evidence="6 7" id="KW-0012">Acyltransferase</keyword>
<dbReference type="SUPFAM" id="SSF51161">
    <property type="entry name" value="Trimeric LpxA-like enzymes"/>
    <property type="match status" value="1"/>
</dbReference>
<dbReference type="EC" id="2.3.1.191" evidence="7"/>
<dbReference type="UniPathway" id="UPA00973"/>
<comment type="similarity">
    <text evidence="7">Belongs to the transferase hexapeptide repeat family. LpxD subfamily.</text>
</comment>
<dbReference type="RefSeq" id="WP_139450402.1">
    <property type="nucleotide sequence ID" value="NZ_VDMB01000022.1"/>
</dbReference>
<comment type="pathway">
    <text evidence="7">Bacterial outer membrane biogenesis; LPS lipid A biosynthesis.</text>
</comment>
<evidence type="ECO:0000256" key="2">
    <source>
        <dbReference type="ARBA" id="ARBA00022556"/>
    </source>
</evidence>
<comment type="function">
    <text evidence="7">Catalyzes the N-acylation of UDP-3-O-acylglucosamine using 3-hydroxyacyl-ACP as the acyl donor. Is involved in the biosynthesis of lipid A, a phosphorylated glycolipid that anchors the lipopolysaccharide to the outer membrane of the cell.</text>
</comment>
<evidence type="ECO:0000256" key="5">
    <source>
        <dbReference type="ARBA" id="ARBA00023098"/>
    </source>
</evidence>
<dbReference type="NCBIfam" id="TIGR01853">
    <property type="entry name" value="lipid_A_lpxD"/>
    <property type="match status" value="1"/>
</dbReference>
<dbReference type="CDD" id="cd03352">
    <property type="entry name" value="LbH_LpxD"/>
    <property type="match status" value="1"/>
</dbReference>
<dbReference type="Pfam" id="PF00132">
    <property type="entry name" value="Hexapep"/>
    <property type="match status" value="3"/>
</dbReference>
<dbReference type="InterPro" id="IPR007691">
    <property type="entry name" value="LpxD"/>
</dbReference>
<dbReference type="Gene3D" id="3.40.1390.10">
    <property type="entry name" value="MurE/MurF, N-terminal domain"/>
    <property type="match status" value="1"/>
</dbReference>
<reference evidence="9 10" key="1">
    <citation type="submission" date="2019-06" db="EMBL/GenBank/DDBJ databases">
        <title>Desulfobotulus mexicanus sp. nov., a novel sulfate-reducing bacterium isolated from the sediment of an alkaline crater lake in Mexico.</title>
        <authorList>
            <person name="Hirschler-Rea A."/>
        </authorList>
    </citation>
    <scope>NUCLEOTIDE SEQUENCE [LARGE SCALE GENOMIC DNA]</scope>
    <source>
        <strain evidence="9 10">PAR22N</strain>
    </source>
</reference>
<name>A0A5S5MDB0_9BACT</name>
<dbReference type="GO" id="GO:0009245">
    <property type="term" value="P:lipid A biosynthetic process"/>
    <property type="evidence" value="ECO:0007669"/>
    <property type="project" value="UniProtKB-UniRule"/>
</dbReference>
<evidence type="ECO:0000256" key="4">
    <source>
        <dbReference type="ARBA" id="ARBA00022737"/>
    </source>
</evidence>
<evidence type="ECO:0000313" key="10">
    <source>
        <dbReference type="Proteomes" id="UP000321899"/>
    </source>
</evidence>
<keyword evidence="2 7" id="KW-0441">Lipid A biosynthesis</keyword>
<keyword evidence="10" id="KW-1185">Reference proteome</keyword>
<dbReference type="GO" id="GO:0016410">
    <property type="term" value="F:N-acyltransferase activity"/>
    <property type="evidence" value="ECO:0007669"/>
    <property type="project" value="InterPro"/>
</dbReference>
<dbReference type="InterPro" id="IPR011004">
    <property type="entry name" value="Trimer_LpxA-like_sf"/>
</dbReference>
<evidence type="ECO:0000256" key="6">
    <source>
        <dbReference type="ARBA" id="ARBA00023315"/>
    </source>
</evidence>
<dbReference type="AlphaFoldDB" id="A0A5S5MDB0"/>
<proteinExistence type="inferred from homology"/>
<evidence type="ECO:0000259" key="8">
    <source>
        <dbReference type="Pfam" id="PF04613"/>
    </source>
</evidence>
<keyword evidence="3 7" id="KW-0808">Transferase</keyword>
<evidence type="ECO:0000256" key="1">
    <source>
        <dbReference type="ARBA" id="ARBA00022516"/>
    </source>
</evidence>
<dbReference type="OrthoDB" id="9784739at2"/>
<dbReference type="InterPro" id="IPR020573">
    <property type="entry name" value="UDP_GlcNAc_AcTrfase_non-rep"/>
</dbReference>
<dbReference type="PROSITE" id="PS00101">
    <property type="entry name" value="HEXAPEP_TRANSFERASES"/>
    <property type="match status" value="1"/>
</dbReference>
<comment type="subunit">
    <text evidence="7">Homotrimer.</text>
</comment>
<dbReference type="Gene3D" id="2.160.10.10">
    <property type="entry name" value="Hexapeptide repeat proteins"/>
    <property type="match status" value="1"/>
</dbReference>
<comment type="caution">
    <text evidence="9">The sequence shown here is derived from an EMBL/GenBank/DDBJ whole genome shotgun (WGS) entry which is preliminary data.</text>
</comment>
<keyword evidence="5 7" id="KW-0443">Lipid metabolism</keyword>
<protein>
    <recommendedName>
        <fullName evidence="7">UDP-3-O-acylglucosamine N-acyltransferase</fullName>
        <ecNumber evidence="7">2.3.1.191</ecNumber>
    </recommendedName>
</protein>
<dbReference type="InterPro" id="IPR018357">
    <property type="entry name" value="Hexapep_transf_CS"/>
</dbReference>
<dbReference type="GO" id="GO:0103118">
    <property type="term" value="F:UDP-3-O-[(3R)-3-hydroxyacyl]-glucosamine N-acyltransferase activity"/>
    <property type="evidence" value="ECO:0007669"/>
    <property type="project" value="UniProtKB-EC"/>
</dbReference>
<evidence type="ECO:0000256" key="7">
    <source>
        <dbReference type="HAMAP-Rule" id="MF_00523"/>
    </source>
</evidence>
<feature type="active site" description="Proton acceptor" evidence="7">
    <location>
        <position position="241"/>
    </location>
</feature>
<dbReference type="Pfam" id="PF04613">
    <property type="entry name" value="LpxD"/>
    <property type="match status" value="1"/>
</dbReference>
<sequence length="348" mass="36846">MKKRVMLGELAGICEGQVSGDPSFEVRGIAPLESAGPEDISLAMNAKYLRQAASSRAGALIVGEGVQENLPKGNYLISDAPYWAFARILQFFYTDPEPCNSIHASTSVGGNFICKGNLFTDAFVVIGSNVKMGEGCRIGANSVIGDGCVLGDHCVIYPNVTLYPGTRLGNRVRVHSGSVIGSDGFGFAPRSGSWEKIPHLGSVELGDDVEIGAGCTLDRGTFGLTRIGRGVKLDDQVHIGHNVQIGENTLLVAQVGIAGSSQVGKNSILAGKVGVSGHIRIGDGVQVGPMAGVAHDVADGQIVSGAPEMPHRQWLKVQRILPRLPEMRRRITALERKLDMDHKEGAET</sequence>
<evidence type="ECO:0000256" key="3">
    <source>
        <dbReference type="ARBA" id="ARBA00022679"/>
    </source>
</evidence>
<dbReference type="InterPro" id="IPR001451">
    <property type="entry name" value="Hexapep"/>
</dbReference>
<dbReference type="NCBIfam" id="NF002060">
    <property type="entry name" value="PRK00892.1"/>
    <property type="match status" value="1"/>
</dbReference>
<dbReference type="PANTHER" id="PTHR43378:SF2">
    <property type="entry name" value="UDP-3-O-ACYLGLUCOSAMINE N-ACYLTRANSFERASE 1, MITOCHONDRIAL-RELATED"/>
    <property type="match status" value="1"/>
</dbReference>
<dbReference type="GO" id="GO:0016020">
    <property type="term" value="C:membrane"/>
    <property type="evidence" value="ECO:0007669"/>
    <property type="project" value="GOC"/>
</dbReference>
<dbReference type="HAMAP" id="MF_00523">
    <property type="entry name" value="LpxD"/>
    <property type="match status" value="1"/>
</dbReference>
<accession>A0A5S5MDB0</accession>
<keyword evidence="1 7" id="KW-0444">Lipid biosynthesis</keyword>
<evidence type="ECO:0000313" key="9">
    <source>
        <dbReference type="EMBL" id="TYT73703.1"/>
    </source>
</evidence>
<comment type="catalytic activity">
    <reaction evidence="7">
        <text>a UDP-3-O-[(3R)-3-hydroxyacyl]-alpha-D-glucosamine + a (3R)-hydroxyacyl-[ACP] = a UDP-2-N,3-O-bis[(3R)-3-hydroxyacyl]-alpha-D-glucosamine + holo-[ACP] + H(+)</text>
        <dbReference type="Rhea" id="RHEA:53836"/>
        <dbReference type="Rhea" id="RHEA-COMP:9685"/>
        <dbReference type="Rhea" id="RHEA-COMP:9945"/>
        <dbReference type="ChEBI" id="CHEBI:15378"/>
        <dbReference type="ChEBI" id="CHEBI:64479"/>
        <dbReference type="ChEBI" id="CHEBI:78827"/>
        <dbReference type="ChEBI" id="CHEBI:137740"/>
        <dbReference type="ChEBI" id="CHEBI:137748"/>
        <dbReference type="EC" id="2.3.1.191"/>
    </reaction>
</comment>
<keyword evidence="4 7" id="KW-0677">Repeat</keyword>
<dbReference type="EMBL" id="VDMB01000022">
    <property type="protein sequence ID" value="TYT73703.1"/>
    <property type="molecule type" value="Genomic_DNA"/>
</dbReference>
<dbReference type="PANTHER" id="PTHR43378">
    <property type="entry name" value="UDP-3-O-ACYLGLUCOSAMINE N-ACYLTRANSFERASE"/>
    <property type="match status" value="1"/>
</dbReference>
<dbReference type="Proteomes" id="UP000321899">
    <property type="component" value="Unassembled WGS sequence"/>
</dbReference>
<gene>
    <name evidence="7 9" type="primary">lpxD</name>
    <name evidence="9" type="ORF">FIM25_13770</name>
</gene>
<organism evidence="9 10">
    <name type="scientific">Desulfobotulus mexicanus</name>
    <dbReference type="NCBI Taxonomy" id="2586642"/>
    <lineage>
        <taxon>Bacteria</taxon>
        <taxon>Pseudomonadati</taxon>
        <taxon>Thermodesulfobacteriota</taxon>
        <taxon>Desulfobacteria</taxon>
        <taxon>Desulfobacterales</taxon>
        <taxon>Desulfobacteraceae</taxon>
        <taxon>Desulfobotulus</taxon>
    </lineage>
</organism>
<feature type="domain" description="UDP-3-O-[3-hydroxymyristoyl] glucosamine N-acyltransferase non-repeat region" evidence="8">
    <location>
        <begin position="24"/>
        <end position="91"/>
    </location>
</feature>